<keyword evidence="3" id="KW-1185">Reference proteome</keyword>
<evidence type="ECO:0000256" key="1">
    <source>
        <dbReference type="SAM" id="SignalP"/>
    </source>
</evidence>
<keyword evidence="1" id="KW-0732">Signal</keyword>
<evidence type="ECO:0000313" key="2">
    <source>
        <dbReference type="EMBL" id="MFD1329990.1"/>
    </source>
</evidence>
<reference evidence="3" key="1">
    <citation type="journal article" date="2019" name="Int. J. Syst. Evol. Microbiol.">
        <title>The Global Catalogue of Microorganisms (GCM) 10K type strain sequencing project: providing services to taxonomists for standard genome sequencing and annotation.</title>
        <authorList>
            <consortium name="The Broad Institute Genomics Platform"/>
            <consortium name="The Broad Institute Genome Sequencing Center for Infectious Disease"/>
            <person name="Wu L."/>
            <person name="Ma J."/>
        </authorList>
    </citation>
    <scope>NUCLEOTIDE SEQUENCE [LARGE SCALE GENOMIC DNA]</scope>
    <source>
        <strain evidence="3">CCUG 55609</strain>
    </source>
</reference>
<name>A0ABW3Z1D5_MYCRA</name>
<proteinExistence type="predicted"/>
<sequence length="212" mass="22164">MYRILMAGVALALAGATTVHAEEKKNNPGLGAATGGAAGALTGALVGGPVGAAIGGVAGATLGAAASVPPAARTYVVEHPVEPVVLEGPVTAETRLREDVVLTPIPDHPDLAYVYVDNRPVIVRTRDRRVVYAQDVQTTGSIARGVPPATITYIERHPVGPVVLEGPVETGTVIPDNVDLVAVPDSPDYSYIYVDQRPVLIERNTRKVVWVR</sequence>
<comment type="caution">
    <text evidence="2">The sequence shown here is derived from an EMBL/GenBank/DDBJ whole genome shotgun (WGS) entry which is preliminary data.</text>
</comment>
<accession>A0ABW3Z1D5</accession>
<dbReference type="Proteomes" id="UP001597173">
    <property type="component" value="Unassembled WGS sequence"/>
</dbReference>
<organism evidence="2 3">
    <name type="scientific">Mycoplana ramosa</name>
    <name type="common">Mycoplana bullata</name>
    <dbReference type="NCBI Taxonomy" id="40837"/>
    <lineage>
        <taxon>Bacteria</taxon>
        <taxon>Pseudomonadati</taxon>
        <taxon>Pseudomonadota</taxon>
        <taxon>Alphaproteobacteria</taxon>
        <taxon>Hyphomicrobiales</taxon>
        <taxon>Rhizobiaceae</taxon>
        <taxon>Mycoplana</taxon>
    </lineage>
</organism>
<feature type="chain" id="PRO_5046008058" evidence="1">
    <location>
        <begin position="22"/>
        <end position="212"/>
    </location>
</feature>
<protein>
    <submittedName>
        <fullName evidence="2">DUF1236 domain-containing protein</fullName>
    </submittedName>
</protein>
<dbReference type="InterPro" id="IPR009642">
    <property type="entry name" value="DUF1236"/>
</dbReference>
<gene>
    <name evidence="2" type="ORF">ACFQ33_19040</name>
</gene>
<feature type="signal peptide" evidence="1">
    <location>
        <begin position="1"/>
        <end position="21"/>
    </location>
</feature>
<dbReference type="Pfam" id="PF06823">
    <property type="entry name" value="DUF1236"/>
    <property type="match status" value="2"/>
</dbReference>
<dbReference type="RefSeq" id="WP_374839965.1">
    <property type="nucleotide sequence ID" value="NZ_JBHEEW010000012.1"/>
</dbReference>
<dbReference type="EMBL" id="JBHTNF010000016">
    <property type="protein sequence ID" value="MFD1329990.1"/>
    <property type="molecule type" value="Genomic_DNA"/>
</dbReference>
<evidence type="ECO:0000313" key="3">
    <source>
        <dbReference type="Proteomes" id="UP001597173"/>
    </source>
</evidence>